<keyword evidence="4" id="KW-1185">Reference proteome</keyword>
<protein>
    <submittedName>
        <fullName evidence="3">Uncharacterized protein</fullName>
    </submittedName>
</protein>
<evidence type="ECO:0000256" key="1">
    <source>
        <dbReference type="SAM" id="MobiDB-lite"/>
    </source>
</evidence>
<feature type="compositionally biased region" description="Basic residues" evidence="1">
    <location>
        <begin position="65"/>
        <end position="77"/>
    </location>
</feature>
<evidence type="ECO:0000256" key="2">
    <source>
        <dbReference type="SAM" id="SignalP"/>
    </source>
</evidence>
<comment type="caution">
    <text evidence="3">The sequence shown here is derived from an EMBL/GenBank/DDBJ whole genome shotgun (WGS) entry which is preliminary data.</text>
</comment>
<gene>
    <name evidence="3" type="ORF">PUN28_015470</name>
</gene>
<organism evidence="3 4">
    <name type="scientific">Cardiocondyla obscurior</name>
    <dbReference type="NCBI Taxonomy" id="286306"/>
    <lineage>
        <taxon>Eukaryota</taxon>
        <taxon>Metazoa</taxon>
        <taxon>Ecdysozoa</taxon>
        <taxon>Arthropoda</taxon>
        <taxon>Hexapoda</taxon>
        <taxon>Insecta</taxon>
        <taxon>Pterygota</taxon>
        <taxon>Neoptera</taxon>
        <taxon>Endopterygota</taxon>
        <taxon>Hymenoptera</taxon>
        <taxon>Apocrita</taxon>
        <taxon>Aculeata</taxon>
        <taxon>Formicoidea</taxon>
        <taxon>Formicidae</taxon>
        <taxon>Myrmicinae</taxon>
        <taxon>Cardiocondyla</taxon>
    </lineage>
</organism>
<feature type="chain" id="PRO_5043991106" evidence="2">
    <location>
        <begin position="30"/>
        <end position="251"/>
    </location>
</feature>
<feature type="compositionally biased region" description="Low complexity" evidence="1">
    <location>
        <begin position="78"/>
        <end position="88"/>
    </location>
</feature>
<dbReference type="AlphaFoldDB" id="A0AAW2EUG4"/>
<accession>A0AAW2EUG4</accession>
<dbReference type="EMBL" id="JADYXP020000017">
    <property type="protein sequence ID" value="KAL0106968.1"/>
    <property type="molecule type" value="Genomic_DNA"/>
</dbReference>
<feature type="region of interest" description="Disordered" evidence="1">
    <location>
        <begin position="55"/>
        <end position="88"/>
    </location>
</feature>
<sequence>MTNSMFWVFRTNVFSFMSLSLEITLLVSCNDSDLKKVLALKVFAEDNDELAQEVTVRRTPWQSQRPRRGRASRRTRSSRSLLPATRRSPWTAWPSSTSARCYARNRISSRSSPTLLGVYLRRSPLPPFIRLSFFLRHSPVQFLSLSLFPYRVSRCRFFVETNTATGRHRYYQRLDVTTRINLLQGKSLTRAVIIKTKLHNESIQRFHSRERRSKVLEITIFHGDAAKYSYLRTVHCLDFNYYLFLINKEQK</sequence>
<evidence type="ECO:0000313" key="4">
    <source>
        <dbReference type="Proteomes" id="UP001430953"/>
    </source>
</evidence>
<reference evidence="3 4" key="1">
    <citation type="submission" date="2023-03" db="EMBL/GenBank/DDBJ databases">
        <title>High recombination rates correlate with genetic variation in Cardiocondyla obscurior ants.</title>
        <authorList>
            <person name="Errbii M."/>
        </authorList>
    </citation>
    <scope>NUCLEOTIDE SEQUENCE [LARGE SCALE GENOMIC DNA]</scope>
    <source>
        <strain evidence="3">Alpha-2009</strain>
        <tissue evidence="3">Whole body</tissue>
    </source>
</reference>
<evidence type="ECO:0000313" key="3">
    <source>
        <dbReference type="EMBL" id="KAL0106968.1"/>
    </source>
</evidence>
<proteinExistence type="predicted"/>
<name>A0AAW2EUG4_9HYME</name>
<feature type="signal peptide" evidence="2">
    <location>
        <begin position="1"/>
        <end position="29"/>
    </location>
</feature>
<keyword evidence="2" id="KW-0732">Signal</keyword>
<dbReference type="Proteomes" id="UP001430953">
    <property type="component" value="Unassembled WGS sequence"/>
</dbReference>